<dbReference type="HOGENOM" id="CLU_001935_1_1_1"/>
<dbReference type="FunFam" id="3.40.50.670:FF:000001">
    <property type="entry name" value="DNA topoisomerase 2"/>
    <property type="match status" value="2"/>
</dbReference>
<dbReference type="FunFam" id="3.90.199.10:FF:000002">
    <property type="entry name" value="DNA topoisomerase 2"/>
    <property type="match status" value="1"/>
</dbReference>
<comment type="function">
    <text evidence="14 16">Control of topological states of DNA by transient breakage and subsequent rejoining of DNA strands. Topoisomerase II makes double-strand breaks.</text>
</comment>
<feature type="compositionally biased region" description="Basic residues" evidence="17">
    <location>
        <begin position="29"/>
        <end position="56"/>
    </location>
</feature>
<dbReference type="InterPro" id="IPR006171">
    <property type="entry name" value="TOPRIM_dom"/>
</dbReference>
<feature type="compositionally biased region" description="Basic residues" evidence="17">
    <location>
        <begin position="1245"/>
        <end position="1261"/>
    </location>
</feature>
<dbReference type="Gene3D" id="3.30.565.10">
    <property type="entry name" value="Histidine kinase-like ATPase, C-terminal domain"/>
    <property type="match status" value="1"/>
</dbReference>
<evidence type="ECO:0000256" key="3">
    <source>
        <dbReference type="ARBA" id="ARBA00001946"/>
    </source>
</evidence>
<feature type="region of interest" description="Disordered" evidence="17">
    <location>
        <begin position="497"/>
        <end position="520"/>
    </location>
</feature>
<dbReference type="InterPro" id="IPR013760">
    <property type="entry name" value="Topo_IIA-like_dom_sf"/>
</dbReference>
<dbReference type="FunFam" id="3.30.1360.40:FF:000003">
    <property type="entry name" value="DNA topoisomerase 2"/>
    <property type="match status" value="1"/>
</dbReference>
<evidence type="ECO:0000313" key="21">
    <source>
        <dbReference type="Proteomes" id="UP000015241"/>
    </source>
</evidence>
<keyword evidence="7" id="KW-0479">Metal-binding</keyword>
<dbReference type="Pfam" id="PF00204">
    <property type="entry name" value="DNA_gyraseB"/>
    <property type="match status" value="1"/>
</dbReference>
<dbReference type="GO" id="GO:0000712">
    <property type="term" value="P:resolution of meiotic recombination intermediates"/>
    <property type="evidence" value="ECO:0007669"/>
    <property type="project" value="TreeGrafter"/>
</dbReference>
<dbReference type="InterPro" id="IPR013506">
    <property type="entry name" value="Topo_IIA_bsu_dom2"/>
</dbReference>
<name>S8DZX6_FOMSC</name>
<evidence type="ECO:0000256" key="6">
    <source>
        <dbReference type="ARBA" id="ARBA00019635"/>
    </source>
</evidence>
<dbReference type="eggNOG" id="KOG0355">
    <property type="taxonomic scope" value="Eukaryota"/>
</dbReference>
<comment type="subunit">
    <text evidence="16">Homodimer.</text>
</comment>
<dbReference type="InterPro" id="IPR001241">
    <property type="entry name" value="Topo_IIA"/>
</dbReference>
<dbReference type="InParanoid" id="S8DZX6"/>
<evidence type="ECO:0000256" key="11">
    <source>
        <dbReference type="ARBA" id="ARBA00023029"/>
    </source>
</evidence>
<feature type="compositionally biased region" description="Low complexity" evidence="17">
    <location>
        <begin position="1392"/>
        <end position="1401"/>
    </location>
</feature>
<comment type="similarity">
    <text evidence="4 16">Belongs to the type II topoisomerase family.</text>
</comment>
<dbReference type="Gene3D" id="3.30.1360.40">
    <property type="match status" value="1"/>
</dbReference>
<evidence type="ECO:0000256" key="15">
    <source>
        <dbReference type="PROSITE-ProRule" id="PRU01384"/>
    </source>
</evidence>
<dbReference type="InterPro" id="IPR013757">
    <property type="entry name" value="Topo_IIA_A_a_sf"/>
</dbReference>
<dbReference type="SUPFAM" id="SSF54211">
    <property type="entry name" value="Ribosomal protein S5 domain 2-like"/>
    <property type="match status" value="1"/>
</dbReference>
<dbReference type="Pfam" id="PF16898">
    <property type="entry name" value="TOPRIM_C"/>
    <property type="match status" value="1"/>
</dbReference>
<feature type="compositionally biased region" description="Acidic residues" evidence="17">
    <location>
        <begin position="1574"/>
        <end position="1590"/>
    </location>
</feature>
<feature type="active site" description="O-(5'-phospho-DNA)-tyrosine intermediate" evidence="15">
    <location>
        <position position="862"/>
    </location>
</feature>
<evidence type="ECO:0000259" key="18">
    <source>
        <dbReference type="PROSITE" id="PS50880"/>
    </source>
</evidence>
<feature type="region of interest" description="Disordered" evidence="17">
    <location>
        <begin position="1242"/>
        <end position="1590"/>
    </location>
</feature>
<evidence type="ECO:0000256" key="13">
    <source>
        <dbReference type="ARBA" id="ARBA00023235"/>
    </source>
</evidence>
<dbReference type="SMART" id="SM00434">
    <property type="entry name" value="TOP4c"/>
    <property type="match status" value="1"/>
</dbReference>
<evidence type="ECO:0000256" key="2">
    <source>
        <dbReference type="ARBA" id="ARBA00001913"/>
    </source>
</evidence>
<dbReference type="CDD" id="cd16930">
    <property type="entry name" value="HATPase_TopII-like"/>
    <property type="match status" value="1"/>
</dbReference>
<gene>
    <name evidence="20" type="ORF">FOMPIDRAFT_1051847</name>
</gene>
<dbReference type="GO" id="GO:0046872">
    <property type="term" value="F:metal ion binding"/>
    <property type="evidence" value="ECO:0007669"/>
    <property type="project" value="UniProtKB-KW"/>
</dbReference>
<keyword evidence="9 16" id="KW-0067">ATP-binding</keyword>
<dbReference type="InterPro" id="IPR018522">
    <property type="entry name" value="TopoIIA_CS"/>
</dbReference>
<dbReference type="CDD" id="cd03365">
    <property type="entry name" value="TOPRIM_TopoIIA"/>
    <property type="match status" value="1"/>
</dbReference>
<evidence type="ECO:0000256" key="10">
    <source>
        <dbReference type="ARBA" id="ARBA00022842"/>
    </source>
</evidence>
<dbReference type="GO" id="GO:0000819">
    <property type="term" value="P:sister chromatid segregation"/>
    <property type="evidence" value="ECO:0007669"/>
    <property type="project" value="TreeGrafter"/>
</dbReference>
<dbReference type="Gene3D" id="1.10.268.10">
    <property type="entry name" value="Topoisomerase, domain 3"/>
    <property type="match status" value="1"/>
</dbReference>
<dbReference type="Pfam" id="PF02518">
    <property type="entry name" value="HATPase_c"/>
    <property type="match status" value="1"/>
</dbReference>
<dbReference type="GO" id="GO:0003918">
    <property type="term" value="F:DNA topoisomerase type II (double strand cut, ATP-hydrolyzing) activity"/>
    <property type="evidence" value="ECO:0007669"/>
    <property type="project" value="UniProtKB-UniRule"/>
</dbReference>
<evidence type="ECO:0000256" key="14">
    <source>
        <dbReference type="ARBA" id="ARBA00053943"/>
    </source>
</evidence>
<dbReference type="EC" id="5.6.2.2" evidence="5 16"/>
<dbReference type="InterPro" id="IPR013759">
    <property type="entry name" value="Topo_IIA_B_C"/>
</dbReference>
<dbReference type="EMBL" id="KE504169">
    <property type="protein sequence ID" value="EPS98097.1"/>
    <property type="molecule type" value="Genomic_DNA"/>
</dbReference>
<comment type="cofactor">
    <cofactor evidence="3">
        <name>Mg(2+)</name>
        <dbReference type="ChEBI" id="CHEBI:18420"/>
    </cofactor>
</comment>
<dbReference type="PRINTS" id="PR00418">
    <property type="entry name" value="TPI2FAMILY"/>
</dbReference>
<dbReference type="PANTHER" id="PTHR10169:SF38">
    <property type="entry name" value="DNA TOPOISOMERASE 2"/>
    <property type="match status" value="1"/>
</dbReference>
<evidence type="ECO:0000256" key="7">
    <source>
        <dbReference type="ARBA" id="ARBA00022723"/>
    </source>
</evidence>
<comment type="cofactor">
    <cofactor evidence="2">
        <name>Ca(2+)</name>
        <dbReference type="ChEBI" id="CHEBI:29108"/>
    </cofactor>
</comment>
<feature type="compositionally biased region" description="Acidic residues" evidence="17">
    <location>
        <begin position="65"/>
        <end position="79"/>
    </location>
</feature>
<feature type="compositionally biased region" description="Basic and acidic residues" evidence="17">
    <location>
        <begin position="1262"/>
        <end position="1285"/>
    </location>
</feature>
<keyword evidence="13 15" id="KW-0413">Isomerase</keyword>
<feature type="compositionally biased region" description="Acidic residues" evidence="17">
    <location>
        <begin position="1465"/>
        <end position="1475"/>
    </location>
</feature>
<dbReference type="GO" id="GO:0005524">
    <property type="term" value="F:ATP binding"/>
    <property type="evidence" value="ECO:0007669"/>
    <property type="project" value="UniProtKB-UniRule"/>
</dbReference>
<feature type="compositionally biased region" description="Low complexity" evidence="17">
    <location>
        <begin position="1476"/>
        <end position="1491"/>
    </location>
</feature>
<evidence type="ECO:0000256" key="4">
    <source>
        <dbReference type="ARBA" id="ARBA00011080"/>
    </source>
</evidence>
<dbReference type="InterPro" id="IPR020568">
    <property type="entry name" value="Ribosomal_Su5_D2-typ_SF"/>
</dbReference>
<feature type="domain" description="Topo IIA-type catalytic" evidence="19">
    <location>
        <begin position="774"/>
        <end position="1219"/>
    </location>
</feature>
<evidence type="ECO:0000256" key="1">
    <source>
        <dbReference type="ARBA" id="ARBA00000185"/>
    </source>
</evidence>
<dbReference type="Gene3D" id="3.30.1490.30">
    <property type="match status" value="1"/>
</dbReference>
<feature type="region of interest" description="Disordered" evidence="17">
    <location>
        <begin position="1"/>
        <end position="97"/>
    </location>
</feature>
<feature type="compositionally biased region" description="Low complexity" evidence="17">
    <location>
        <begin position="80"/>
        <end position="89"/>
    </location>
</feature>
<dbReference type="SUPFAM" id="SSF56719">
    <property type="entry name" value="Type II DNA topoisomerase"/>
    <property type="match status" value="1"/>
</dbReference>
<reference evidence="20 21" key="1">
    <citation type="journal article" date="2012" name="Science">
        <title>The Paleozoic origin of enzymatic lignin decomposition reconstructed from 31 fungal genomes.</title>
        <authorList>
            <person name="Floudas D."/>
            <person name="Binder M."/>
            <person name="Riley R."/>
            <person name="Barry K."/>
            <person name="Blanchette R.A."/>
            <person name="Henrissat B."/>
            <person name="Martinez A.T."/>
            <person name="Otillar R."/>
            <person name="Spatafora J.W."/>
            <person name="Yadav J.S."/>
            <person name="Aerts A."/>
            <person name="Benoit I."/>
            <person name="Boyd A."/>
            <person name="Carlson A."/>
            <person name="Copeland A."/>
            <person name="Coutinho P.M."/>
            <person name="de Vries R.P."/>
            <person name="Ferreira P."/>
            <person name="Findley K."/>
            <person name="Foster B."/>
            <person name="Gaskell J."/>
            <person name="Glotzer D."/>
            <person name="Gorecki P."/>
            <person name="Heitman J."/>
            <person name="Hesse C."/>
            <person name="Hori C."/>
            <person name="Igarashi K."/>
            <person name="Jurgens J.A."/>
            <person name="Kallen N."/>
            <person name="Kersten P."/>
            <person name="Kohler A."/>
            <person name="Kuees U."/>
            <person name="Kumar T.K.A."/>
            <person name="Kuo A."/>
            <person name="LaButti K."/>
            <person name="Larrondo L.F."/>
            <person name="Lindquist E."/>
            <person name="Ling A."/>
            <person name="Lombard V."/>
            <person name="Lucas S."/>
            <person name="Lundell T."/>
            <person name="Martin R."/>
            <person name="McLaughlin D.J."/>
            <person name="Morgenstern I."/>
            <person name="Morin E."/>
            <person name="Murat C."/>
            <person name="Nagy L.G."/>
            <person name="Nolan M."/>
            <person name="Ohm R.A."/>
            <person name="Patyshakuliyeva A."/>
            <person name="Rokas A."/>
            <person name="Ruiz-Duenas F.J."/>
            <person name="Sabat G."/>
            <person name="Salamov A."/>
            <person name="Samejima M."/>
            <person name="Schmutz J."/>
            <person name="Slot J.C."/>
            <person name="St John F."/>
            <person name="Stenlid J."/>
            <person name="Sun H."/>
            <person name="Sun S."/>
            <person name="Syed K."/>
            <person name="Tsang A."/>
            <person name="Wiebenga A."/>
            <person name="Young D."/>
            <person name="Pisabarro A."/>
            <person name="Eastwood D.C."/>
            <person name="Martin F."/>
            <person name="Cullen D."/>
            <person name="Grigoriev I.V."/>
            <person name="Hibbett D.S."/>
        </authorList>
    </citation>
    <scope>NUCLEOTIDE SEQUENCE</scope>
    <source>
        <strain evidence="21">FP-58527</strain>
    </source>
</reference>
<dbReference type="InterPro" id="IPR014721">
    <property type="entry name" value="Ribsml_uS5_D2-typ_fold_subgr"/>
</dbReference>
<dbReference type="Gene3D" id="3.90.199.10">
    <property type="entry name" value="Topoisomerase II, domain 5"/>
    <property type="match status" value="1"/>
</dbReference>
<evidence type="ECO:0000313" key="20">
    <source>
        <dbReference type="EMBL" id="EPS98097.1"/>
    </source>
</evidence>
<dbReference type="PROSITE" id="PS50880">
    <property type="entry name" value="TOPRIM"/>
    <property type="match status" value="1"/>
</dbReference>
<dbReference type="InterPro" id="IPR036890">
    <property type="entry name" value="HATPase_C_sf"/>
</dbReference>
<organism evidence="20 21">
    <name type="scientific">Fomitopsis schrenkii</name>
    <name type="common">Brown rot fungus</name>
    <dbReference type="NCBI Taxonomy" id="2126942"/>
    <lineage>
        <taxon>Eukaryota</taxon>
        <taxon>Fungi</taxon>
        <taxon>Dikarya</taxon>
        <taxon>Basidiomycota</taxon>
        <taxon>Agaricomycotina</taxon>
        <taxon>Agaricomycetes</taxon>
        <taxon>Polyporales</taxon>
        <taxon>Fomitopsis</taxon>
    </lineage>
</organism>
<dbReference type="GO" id="GO:0005634">
    <property type="term" value="C:nucleus"/>
    <property type="evidence" value="ECO:0007669"/>
    <property type="project" value="TreeGrafter"/>
</dbReference>
<keyword evidence="21" id="KW-1185">Reference proteome</keyword>
<dbReference type="PROSITE" id="PS00177">
    <property type="entry name" value="TOPOISOMERASE_II"/>
    <property type="match status" value="1"/>
</dbReference>
<dbReference type="FunFam" id="3.30.565.10:FF:000004">
    <property type="entry name" value="DNA topoisomerase 2"/>
    <property type="match status" value="1"/>
</dbReference>
<dbReference type="Proteomes" id="UP000015241">
    <property type="component" value="Unassembled WGS sequence"/>
</dbReference>
<dbReference type="Gene3D" id="3.40.50.670">
    <property type="match status" value="1"/>
</dbReference>
<feature type="compositionally biased region" description="Low complexity" evidence="17">
    <location>
        <begin position="1519"/>
        <end position="1536"/>
    </location>
</feature>
<accession>S8DZX6</accession>
<dbReference type="CDD" id="cd03481">
    <property type="entry name" value="TopoIIA_Trans_ScTopoIIA"/>
    <property type="match status" value="1"/>
</dbReference>
<keyword evidence="10" id="KW-0460">Magnesium</keyword>
<dbReference type="InterPro" id="IPR034157">
    <property type="entry name" value="TOPRIM_TopoII"/>
</dbReference>
<dbReference type="FunFam" id="3.30.230.10:FF:000008">
    <property type="entry name" value="DNA topoisomerase 2"/>
    <property type="match status" value="1"/>
</dbReference>
<evidence type="ECO:0000256" key="16">
    <source>
        <dbReference type="RuleBase" id="RU362094"/>
    </source>
</evidence>
<evidence type="ECO:0000256" key="12">
    <source>
        <dbReference type="ARBA" id="ARBA00023125"/>
    </source>
</evidence>
<dbReference type="PROSITE" id="PS52040">
    <property type="entry name" value="TOPO_IIA"/>
    <property type="match status" value="1"/>
</dbReference>
<dbReference type="Pfam" id="PF01751">
    <property type="entry name" value="Toprim"/>
    <property type="match status" value="1"/>
</dbReference>
<evidence type="ECO:0000256" key="8">
    <source>
        <dbReference type="ARBA" id="ARBA00022741"/>
    </source>
</evidence>
<dbReference type="SUPFAM" id="SSF55874">
    <property type="entry name" value="ATPase domain of HSP90 chaperone/DNA topoisomerase II/histidine kinase"/>
    <property type="match status" value="1"/>
</dbReference>
<sequence>MSSSEENFDLDNVSGSGSESEDYAPAPKKATKATAKKAAPKAKAPAKSKTTAAKKKVLVDKDDNADSDVDMAGDDDDDAGPSAPTAAAPTKKKTASETYTKLSQLEHILKRPDSYIGSVETFTQSMWVWDSETKRMVHREIKYVPGFFKIVDEILVNAADNKINDPSMDTIKVTIDPDKNLISVHNNGRGIPIEMHSKEKIYIPELIFGHLLSSSNYDDDEKKLTGGRNGYGAKLANIYSTEFTVETADKNSSQKYAQTWTDNMSKMGKAKITKNGRGEEYTRVTFKPDLKRFGMDSIDEDTVALLKKRVHDIAGTVRDIKVFLNDERIKIKGFKQYVDLYLSSAAEQAAETSGGAAQAKSTMIYEAIGARWEVAFAVSDGTFQQVSFANSISTIKGGTHVAYIAEQIAKNLLASIQKKNKAATVKPAQIKNHMWIFVNALIENPTFDSQTKETLTLPASKFGTKPALSDEFMKKVQKSAIVDHVLNWAKFKADQQMKKTDGSRRNRLSGLPKLSDANNAGTRKAQDCTLILTEGDSAKSLAVAGLSVVGRDNFGVFPLRGKLLNVRDAKHDQIMKNEEIQNIKKILGLQHNKDYKDTAGLRYGRLMLMTDQDHDGSHIKGLLINYLDHFYPSLLKVPRFLVEFITPIVRVTKGGQKINFYTMPEYEKWKEETPNQDKWKHKYFKGLGTSTDGDARDYFKQMRKHMIPFSTTQDGDRELIELAFSKKKADERKEWLRQCKPGTFLDHTMEEIPFSDFINRELILFSMADNVRSIPSVVDGLKPGQRKVMWACFKRKLKGEVAQLVGYVSEHAQYHHGEQSLMSTIVNLAQDYVGSNNMNLLMPNGQFGTRDQGGKDHASARYIYTEVAPITRSVFHPSDDPLMAFQAGDDGKFVEPDFYVPVIPMILVNGAEGIGTGWSTSIPCFNPEEIVANVRRLMDGEEQVPMMPWWRGFNGTIRKISDNKYDVLGCIRKTDDTTIEITELPIGKWTQNYKAELEVMCGEKGDGPIKDYKEYHNNMNVHFVITMDQKHMEKAEAQGLHEYFKLTGKVNTSNMICFDFDSQIKKYSSPEEIIEEFYPKRLLYYQKRKDYMASELELEMHRLNNQARFVQMIVNKELVISNRKKADIVAELRKLDFRPFSKVSKAKKAGETEELVEVDDENDDDEEGKDTDFDYLLGMAIWSLTKEKIAKLLAQAKEKEQELLAFLEVTPIALWQKDLDRFLADWQATCVQWEEKVISAESANKKGKRKQATLKQFTKKAHGSDDSEDDFKPTKAKAKKPESKPIVRKAPQAGSSGSKVKLDEDDEDDVKPPPAPARKAIKKAVKDESDSDFEIGAAKAVPLKKAAARKVTKKEEEDSDFEIVGARAAKANGDNDSDIEVVPPPSKDIGKGKASAASNSASKRKSPDHDSGDETSPAAKKKKAGVNLNDFFAKAPAKKPAPRKPSSSAQGTKGRVASGKKAQRDDDDASSEDELLAAPKPTARKPSASKPAAKKAAKPVDDGDSMDDDILPPPKVARKPSGSKPAAATKKAASKTVDSEDDDDDVPQRPARAEAPRRAARAAPKSYIEILSSGEEDGDRGASEFEDFDD</sequence>
<dbReference type="InterPro" id="IPR050634">
    <property type="entry name" value="DNA_Topoisomerase_II"/>
</dbReference>
<evidence type="ECO:0000256" key="5">
    <source>
        <dbReference type="ARBA" id="ARBA00012895"/>
    </source>
</evidence>
<dbReference type="FunCoup" id="S8DZX6">
    <property type="interactions" value="755"/>
</dbReference>
<dbReference type="CDD" id="cd00187">
    <property type="entry name" value="TOP4c"/>
    <property type="match status" value="1"/>
</dbReference>
<dbReference type="OrthoDB" id="276498at2759"/>
<dbReference type="Gene3D" id="3.30.230.10">
    <property type="match status" value="1"/>
</dbReference>
<keyword evidence="12 15" id="KW-0238">DNA-binding</keyword>
<dbReference type="STRING" id="743788.S8DZX6"/>
<feature type="domain" description="Toprim" evidence="18">
    <location>
        <begin position="528"/>
        <end position="642"/>
    </location>
</feature>
<dbReference type="InterPro" id="IPR003594">
    <property type="entry name" value="HATPase_dom"/>
</dbReference>
<dbReference type="InterPro" id="IPR031660">
    <property type="entry name" value="TOPRIM_C"/>
</dbReference>
<dbReference type="SMART" id="SM00433">
    <property type="entry name" value="TOP2c"/>
    <property type="match status" value="1"/>
</dbReference>
<evidence type="ECO:0000256" key="17">
    <source>
        <dbReference type="SAM" id="MobiDB-lite"/>
    </source>
</evidence>
<dbReference type="FunFam" id="3.30.1490.30:FF:000001">
    <property type="entry name" value="DNA topoisomerase 2"/>
    <property type="match status" value="1"/>
</dbReference>
<dbReference type="SMART" id="SM00387">
    <property type="entry name" value="HATPase_c"/>
    <property type="match status" value="1"/>
</dbReference>
<dbReference type="GO" id="GO:0003677">
    <property type="term" value="F:DNA binding"/>
    <property type="evidence" value="ECO:0007669"/>
    <property type="project" value="UniProtKB-UniRule"/>
</dbReference>
<evidence type="ECO:0000259" key="19">
    <source>
        <dbReference type="PROSITE" id="PS52040"/>
    </source>
</evidence>
<proteinExistence type="inferred from homology"/>
<keyword evidence="8 16" id="KW-0547">Nucleotide-binding</keyword>
<dbReference type="InterPro" id="IPR002205">
    <property type="entry name" value="Topo_IIA_dom_A"/>
</dbReference>
<dbReference type="PANTHER" id="PTHR10169">
    <property type="entry name" value="DNA TOPOISOMERASE/GYRASE"/>
    <property type="match status" value="1"/>
</dbReference>
<evidence type="ECO:0000256" key="9">
    <source>
        <dbReference type="ARBA" id="ARBA00022840"/>
    </source>
</evidence>
<protein>
    <recommendedName>
        <fullName evidence="6 16">DNA topoisomerase 2</fullName>
        <ecNumber evidence="5 16">5.6.2.2</ecNumber>
    </recommendedName>
</protein>
<dbReference type="Pfam" id="PF00521">
    <property type="entry name" value="DNA_topoisoIV"/>
    <property type="match status" value="1"/>
</dbReference>
<comment type="catalytic activity">
    <reaction evidence="1 15 16">
        <text>ATP-dependent breakage, passage and rejoining of double-stranded DNA.</text>
        <dbReference type="EC" id="5.6.2.2"/>
    </reaction>
</comment>
<dbReference type="PRINTS" id="PR01158">
    <property type="entry name" value="TOPISMRASEII"/>
</dbReference>
<dbReference type="InterPro" id="IPR001154">
    <property type="entry name" value="TopoII_euk"/>
</dbReference>
<dbReference type="GO" id="GO:0006265">
    <property type="term" value="P:DNA topological change"/>
    <property type="evidence" value="ECO:0007669"/>
    <property type="project" value="UniProtKB-UniRule"/>
</dbReference>
<dbReference type="InterPro" id="IPR013758">
    <property type="entry name" value="Topo_IIA_A/C_ab"/>
</dbReference>
<keyword evidence="11 15" id="KW-0799">Topoisomerase</keyword>